<dbReference type="InterPro" id="IPR000330">
    <property type="entry name" value="SNF2_N"/>
</dbReference>
<evidence type="ECO:0000259" key="10">
    <source>
        <dbReference type="PROSITE" id="PS51192"/>
    </source>
</evidence>
<feature type="region of interest" description="Disordered" evidence="9">
    <location>
        <begin position="892"/>
        <end position="928"/>
    </location>
</feature>
<dbReference type="Pfam" id="PF00176">
    <property type="entry name" value="SNF2-rel_dom"/>
    <property type="match status" value="2"/>
</dbReference>
<dbReference type="InterPro" id="IPR027417">
    <property type="entry name" value="P-loop_NTPase"/>
</dbReference>
<dbReference type="Pfam" id="PF12054">
    <property type="entry name" value="DUF3535"/>
    <property type="match status" value="1"/>
</dbReference>
<dbReference type="PANTHER" id="PTHR36498:SF1">
    <property type="entry name" value="TATA-BINDING PROTEIN-ASSOCIATED FACTOR 172"/>
    <property type="match status" value="1"/>
</dbReference>
<dbReference type="EMBL" id="MRZV01002027">
    <property type="protein sequence ID" value="PIK34956.1"/>
    <property type="molecule type" value="Genomic_DNA"/>
</dbReference>
<evidence type="ECO:0000256" key="7">
    <source>
        <dbReference type="ARBA" id="ARBA00023125"/>
    </source>
</evidence>
<dbReference type="InterPro" id="IPR001650">
    <property type="entry name" value="Helicase_C-like"/>
</dbReference>
<dbReference type="CDD" id="cd18793">
    <property type="entry name" value="SF2_C_SNF"/>
    <property type="match status" value="1"/>
</dbReference>
<keyword evidence="5" id="KW-0347">Helicase</keyword>
<feature type="compositionally biased region" description="Low complexity" evidence="9">
    <location>
        <begin position="916"/>
        <end position="928"/>
    </location>
</feature>
<keyword evidence="7" id="KW-0238">DNA-binding</keyword>
<keyword evidence="4" id="KW-0378">Hydrolase</keyword>
<keyword evidence="2" id="KW-0677">Repeat</keyword>
<dbReference type="STRING" id="307972.A0A2G8JGS7"/>
<sequence length="1765" mass="196476">MSNGSHLKGKPNNNILVGKKYFQRKAAMMTLVSTIYDLLPGCRLDRLFVLLDSGSSTVTRKAAANQLGEVQKLHPHELHNLLAKVHVYLRSESWDSRIAAGCAVEAVAKNVPQWRPIKQIKKESAESSPVPMERDPADRLEFSKFNVAKVMENGTSLLGSAGTEYEQDLDTGMDPKERLQTQRKMLQKRLGLGMAGALGMETSDLFNDDDLLVRKTSTEQKPQSNLLENTADLIAKEMANINPGMSSREKNRAKRRAKVLAKQRSRDGEMQSTSLVDKSSSAPPNKKAKLSVEQVDGTAFQEEPGEWCFTSFCEQLSCDLFHSSWEIRHGAATGIREVVKTHGQSAGRSVQYPLDQQDALNHSWLEDMALRLMCVLALDRFGDFVSDEVVAPVRETCAQGLGVILLHMTPVGVHGVMSILLKLQEQPQWETRHGGLLGLKYLLAVREEMTDELLRVCLPFIVSGLQDVDDDVRAVGAAALIPVTGILTKSYPDQLPPIFTILWDTLLDLDDLTASTSSIMMLLAALLSHPNSGSDGSGYHDNRESGTQRQTELVTRLWPFLSHNSTSVRTACLNTLLELVRSGNEKPSKSWLKPILSEALRHIFQRCILETSGDIVQTIEKVWDALLDNVSVADLSTEALPLYNMWLCLAMQPPGIPIDTPMLILAKHKTRVREAAKGNLKGNRQQPASTENDVYYIAGDPGLSNSSEDRLSRVLQTRLNACRLLGHLSAALSREESPSSEDILKTLGEVLAYHLKFKSSVQIIVIALVIDAWAETQKNCLCSREPINLLLSGVSNGIYYDEVAPLFMRLQSECKAVVNKFLQMFPDIPSTTFPSGFGIDEADSLLKSVTEKMTRAPEVSSKSRGDVENKCKQIQGTLEEIEQEQLKLKTSCDPRCTPSASEPLGPLQDSSGGGTLSDSEGPLSRSSSPSVLEIHNLCNKLSGILTFAKQQQQAALAAAIRRNVFTRHRLSRTNYSDFSNTNLDPMDDNIYEQKVQRRGAHIALSEISHLFGAELFNQMEMVWLAMTKALSEQVDPSKGSQSFQELDNLASELISGLQLFETLSSLVHKDIHGKILAYLPHLICCLGHPYSLSVTCQLGVSVHSSCLPDRGHAGGRRQVLYGCYVQAAGRLVTKTMCIHFEPDQPLMQCCRFSGDGYSALYSSLSGPLMGAMSDQNKSVRHLATQCFATLIRLMPLEKTTTSRFDQGRTEEVPTEKLCHRNILLTVNGVEAVKFLVYDGKGEWVWNGVCGGLGKDRSESTADFLISHWMGVNWLAFLKRYKLHGILCDDMGLGKTLMSLCILAGEYTERQKESKKSTNVWLPSIVICPPTLTGHWVYEVKQFCSSSQLKPLQYTGSPIERSRLQKLVKKHNLVVASYDIVRNDIDFFRSIKWKYCILDEGHIIKNGKTKMSKAIKQLQAAHRLILSGTRDTGKLLNRPILSGTPIQVNYLTDRYCQETPNTEVNYLTDRYCQEPDTGKLSNRPILSGTPIQNNVLELWSLFDFLMPGFLGTEKQFQARFAKPILQSRDAKSSSREQEAGALAMEALHRQVLPFLLRRLKEDVLDDLPPKIIQDYYCDLSPLQIELYEDFAKTQAKQSISDKLVTDGKESSVPLTAKGHIFQAIQYLRKVCNHPLLVLTEAHPKFVEIHAKLKQQKSSLRDIQHAPKLAALRQLLQDCGVGVESQESVVGQHRVLLFCQLKGMLDIVEKDLLKFNNDPSIDILLLTTHVGGLGLNLTGADTVIFVEHDWNPTKDLQVIIKNILFPN</sequence>
<keyword evidence="6" id="KW-0067">ATP-binding</keyword>
<dbReference type="OrthoDB" id="10252227at2759"/>
<dbReference type="Proteomes" id="UP000230750">
    <property type="component" value="Unassembled WGS sequence"/>
</dbReference>
<dbReference type="SMR" id="A0A2G8JGS7"/>
<evidence type="ECO:0000256" key="1">
    <source>
        <dbReference type="ARBA" id="ARBA00004123"/>
    </source>
</evidence>
<reference evidence="11 12" key="1">
    <citation type="journal article" date="2017" name="PLoS Biol.">
        <title>The sea cucumber genome provides insights into morphological evolution and visceral regeneration.</title>
        <authorList>
            <person name="Zhang X."/>
            <person name="Sun L."/>
            <person name="Yuan J."/>
            <person name="Sun Y."/>
            <person name="Gao Y."/>
            <person name="Zhang L."/>
            <person name="Li S."/>
            <person name="Dai H."/>
            <person name="Hamel J.F."/>
            <person name="Liu C."/>
            <person name="Yu Y."/>
            <person name="Liu S."/>
            <person name="Lin W."/>
            <person name="Guo K."/>
            <person name="Jin S."/>
            <person name="Xu P."/>
            <person name="Storey K.B."/>
            <person name="Huan P."/>
            <person name="Zhang T."/>
            <person name="Zhou Y."/>
            <person name="Zhang J."/>
            <person name="Lin C."/>
            <person name="Li X."/>
            <person name="Xing L."/>
            <person name="Huo D."/>
            <person name="Sun M."/>
            <person name="Wang L."/>
            <person name="Mercier A."/>
            <person name="Li F."/>
            <person name="Yang H."/>
            <person name="Xiang J."/>
        </authorList>
    </citation>
    <scope>NUCLEOTIDE SEQUENCE [LARGE SCALE GENOMIC DNA]</scope>
    <source>
        <strain evidence="11">Shaxun</strain>
        <tissue evidence="11">Muscle</tissue>
    </source>
</reference>
<dbReference type="Pfam" id="PF00271">
    <property type="entry name" value="Helicase_C"/>
    <property type="match status" value="1"/>
</dbReference>
<dbReference type="GO" id="GO:0004386">
    <property type="term" value="F:helicase activity"/>
    <property type="evidence" value="ECO:0007669"/>
    <property type="project" value="UniProtKB-KW"/>
</dbReference>
<dbReference type="Gene3D" id="1.25.10.10">
    <property type="entry name" value="Leucine-rich Repeat Variant"/>
    <property type="match status" value="1"/>
</dbReference>
<proteinExistence type="predicted"/>
<dbReference type="GO" id="GO:0005524">
    <property type="term" value="F:ATP binding"/>
    <property type="evidence" value="ECO:0007669"/>
    <property type="project" value="UniProtKB-KW"/>
</dbReference>
<dbReference type="InterPro" id="IPR011989">
    <property type="entry name" value="ARM-like"/>
</dbReference>
<evidence type="ECO:0000256" key="3">
    <source>
        <dbReference type="ARBA" id="ARBA00022741"/>
    </source>
</evidence>
<dbReference type="GO" id="GO:0017025">
    <property type="term" value="F:TBP-class protein binding"/>
    <property type="evidence" value="ECO:0007669"/>
    <property type="project" value="InterPro"/>
</dbReference>
<dbReference type="InterPro" id="IPR014001">
    <property type="entry name" value="Helicase_ATP-bd"/>
</dbReference>
<accession>A0A2G8JGS7</accession>
<protein>
    <recommendedName>
        <fullName evidence="10">Helicase ATP-binding domain-containing protein</fullName>
    </recommendedName>
</protein>
<dbReference type="InterPro" id="IPR022707">
    <property type="entry name" value="Mot1_central_dom"/>
</dbReference>
<dbReference type="SUPFAM" id="SSF48371">
    <property type="entry name" value="ARM repeat"/>
    <property type="match status" value="1"/>
</dbReference>
<evidence type="ECO:0000256" key="8">
    <source>
        <dbReference type="ARBA" id="ARBA00023242"/>
    </source>
</evidence>
<keyword evidence="8" id="KW-0539">Nucleus</keyword>
<dbReference type="PROSITE" id="PS51192">
    <property type="entry name" value="HELICASE_ATP_BIND_1"/>
    <property type="match status" value="1"/>
</dbReference>
<dbReference type="PANTHER" id="PTHR36498">
    <property type="entry name" value="TATA-BINDING PROTEIN-ASSOCIATED FACTOR 172"/>
    <property type="match status" value="1"/>
</dbReference>
<dbReference type="InterPro" id="IPR038718">
    <property type="entry name" value="SNF2-like_sf"/>
</dbReference>
<evidence type="ECO:0000256" key="6">
    <source>
        <dbReference type="ARBA" id="ARBA00022840"/>
    </source>
</evidence>
<feature type="compositionally biased region" description="Basic residues" evidence="9">
    <location>
        <begin position="251"/>
        <end position="263"/>
    </location>
</feature>
<evidence type="ECO:0000256" key="4">
    <source>
        <dbReference type="ARBA" id="ARBA00022801"/>
    </source>
</evidence>
<dbReference type="GO" id="GO:0016887">
    <property type="term" value="F:ATP hydrolysis activity"/>
    <property type="evidence" value="ECO:0007669"/>
    <property type="project" value="InterPro"/>
</dbReference>
<dbReference type="Gene3D" id="3.40.50.300">
    <property type="entry name" value="P-loop containing nucleotide triphosphate hydrolases"/>
    <property type="match status" value="1"/>
</dbReference>
<dbReference type="Gene3D" id="3.40.50.10810">
    <property type="entry name" value="Tandem AAA-ATPase domain"/>
    <property type="match status" value="2"/>
</dbReference>
<dbReference type="InterPro" id="IPR044078">
    <property type="entry name" value="Mot1_ATP-bd"/>
</dbReference>
<evidence type="ECO:0000256" key="5">
    <source>
        <dbReference type="ARBA" id="ARBA00022806"/>
    </source>
</evidence>
<feature type="domain" description="Helicase ATP-binding" evidence="10">
    <location>
        <begin position="1275"/>
        <end position="1447"/>
    </location>
</feature>
<dbReference type="InterPro" id="IPR044972">
    <property type="entry name" value="Mot1"/>
</dbReference>
<dbReference type="SMART" id="SM00487">
    <property type="entry name" value="DEXDc"/>
    <property type="match status" value="1"/>
</dbReference>
<dbReference type="GO" id="GO:0005634">
    <property type="term" value="C:nucleus"/>
    <property type="evidence" value="ECO:0007669"/>
    <property type="project" value="UniProtKB-SubCell"/>
</dbReference>
<gene>
    <name evidence="11" type="ORF">BSL78_28216</name>
</gene>
<dbReference type="GO" id="GO:0003677">
    <property type="term" value="F:DNA binding"/>
    <property type="evidence" value="ECO:0007669"/>
    <property type="project" value="UniProtKB-KW"/>
</dbReference>
<comment type="caution">
    <text evidence="11">The sequence shown here is derived from an EMBL/GenBank/DDBJ whole genome shotgun (WGS) entry which is preliminary data.</text>
</comment>
<dbReference type="InterPro" id="IPR016024">
    <property type="entry name" value="ARM-type_fold"/>
</dbReference>
<evidence type="ECO:0000256" key="2">
    <source>
        <dbReference type="ARBA" id="ARBA00022737"/>
    </source>
</evidence>
<dbReference type="SUPFAM" id="SSF52540">
    <property type="entry name" value="P-loop containing nucleoside triphosphate hydrolases"/>
    <property type="match status" value="3"/>
</dbReference>
<evidence type="ECO:0000256" key="9">
    <source>
        <dbReference type="SAM" id="MobiDB-lite"/>
    </source>
</evidence>
<comment type="subcellular location">
    <subcellularLocation>
        <location evidence="1">Nucleus</location>
    </subcellularLocation>
</comment>
<feature type="region of interest" description="Disordered" evidence="9">
    <location>
        <begin position="240"/>
        <end position="288"/>
    </location>
</feature>
<evidence type="ECO:0000313" key="11">
    <source>
        <dbReference type="EMBL" id="PIK34956.1"/>
    </source>
</evidence>
<organism evidence="11 12">
    <name type="scientific">Stichopus japonicus</name>
    <name type="common">Sea cucumber</name>
    <dbReference type="NCBI Taxonomy" id="307972"/>
    <lineage>
        <taxon>Eukaryota</taxon>
        <taxon>Metazoa</taxon>
        <taxon>Echinodermata</taxon>
        <taxon>Eleutherozoa</taxon>
        <taxon>Echinozoa</taxon>
        <taxon>Holothuroidea</taxon>
        <taxon>Aspidochirotacea</taxon>
        <taxon>Aspidochirotida</taxon>
        <taxon>Stichopodidae</taxon>
        <taxon>Apostichopus</taxon>
    </lineage>
</organism>
<keyword evidence="12" id="KW-1185">Reference proteome</keyword>
<dbReference type="InterPro" id="IPR049730">
    <property type="entry name" value="SNF2/RAD54-like_C"/>
</dbReference>
<evidence type="ECO:0000313" key="12">
    <source>
        <dbReference type="Proteomes" id="UP000230750"/>
    </source>
</evidence>
<keyword evidence="3" id="KW-0547">Nucleotide-binding</keyword>
<name>A0A2G8JGS7_STIJA</name>
<dbReference type="CDD" id="cd17999">
    <property type="entry name" value="DEXHc_Mot1"/>
    <property type="match status" value="1"/>
</dbReference>